<reference evidence="1 2" key="1">
    <citation type="submission" date="2021-01" db="EMBL/GenBank/DDBJ databases">
        <title>Piscinibacter sp. Jin2 Genome sequencing and assembly.</title>
        <authorList>
            <person name="Kim I."/>
        </authorList>
    </citation>
    <scope>NUCLEOTIDE SEQUENCE [LARGE SCALE GENOMIC DNA]</scope>
    <source>
        <strain evidence="1 2">Jin2</strain>
    </source>
</reference>
<evidence type="ECO:0000313" key="1">
    <source>
        <dbReference type="EMBL" id="MBL0719105.1"/>
    </source>
</evidence>
<dbReference type="AlphaFoldDB" id="A0A9X0XGI2"/>
<name>A0A9X0XGI2_9BURK</name>
<protein>
    <submittedName>
        <fullName evidence="1">Pilus assembly protein PilP</fullName>
    </submittedName>
</protein>
<dbReference type="InterPro" id="IPR007446">
    <property type="entry name" value="PilP"/>
</dbReference>
<keyword evidence="2" id="KW-1185">Reference proteome</keyword>
<comment type="caution">
    <text evidence="1">The sequence shown here is derived from an EMBL/GenBank/DDBJ whole genome shotgun (WGS) entry which is preliminary data.</text>
</comment>
<proteinExistence type="predicted"/>
<dbReference type="RefSeq" id="WP_201824264.1">
    <property type="nucleotide sequence ID" value="NZ_JAERRA010000001.1"/>
</dbReference>
<dbReference type="EMBL" id="JAERRA010000001">
    <property type="protein sequence ID" value="MBL0719105.1"/>
    <property type="molecule type" value="Genomic_DNA"/>
</dbReference>
<sequence length="199" mass="21550">MKPHPSPPQCRSPGPHRPGRLSALLALLALGLAACSDDHAELDAWMAAQHATLPRTVEPFLPPPPFEPQAYQPGERVDPYQPSRLAGVLPRAEARPDTLLAAELKRPRQPLEDVPLDQMVMVGTLVRAARPQALLKVGPALFRVKVGDYLGPHYGRITAIAESGLDLREIVQDAAGDWVARPARLELQGQALTGAKDSR</sequence>
<dbReference type="Gene3D" id="2.30.30.830">
    <property type="match status" value="1"/>
</dbReference>
<organism evidence="1 2">
    <name type="scientific">Aquariibacter lacus</name>
    <dbReference type="NCBI Taxonomy" id="2801332"/>
    <lineage>
        <taxon>Bacteria</taxon>
        <taxon>Pseudomonadati</taxon>
        <taxon>Pseudomonadota</taxon>
        <taxon>Betaproteobacteria</taxon>
        <taxon>Burkholderiales</taxon>
        <taxon>Sphaerotilaceae</taxon>
        <taxon>Aquariibacter</taxon>
    </lineage>
</organism>
<dbReference type="Pfam" id="PF04351">
    <property type="entry name" value="PilP"/>
    <property type="match status" value="1"/>
</dbReference>
<dbReference type="Proteomes" id="UP000643207">
    <property type="component" value="Unassembled WGS sequence"/>
</dbReference>
<dbReference type="PROSITE" id="PS51257">
    <property type="entry name" value="PROKAR_LIPOPROTEIN"/>
    <property type="match status" value="1"/>
</dbReference>
<dbReference type="PIRSF" id="PIRSF016481">
    <property type="entry name" value="Pilus_assembly_PilP"/>
    <property type="match status" value="1"/>
</dbReference>
<gene>
    <name evidence="1" type="ORF">JI742_04295</name>
</gene>
<accession>A0A9X0XGI2</accession>
<evidence type="ECO:0000313" key="2">
    <source>
        <dbReference type="Proteomes" id="UP000643207"/>
    </source>
</evidence>